<feature type="transmembrane region" description="Helical" evidence="1">
    <location>
        <begin position="58"/>
        <end position="77"/>
    </location>
</feature>
<keyword evidence="1" id="KW-0812">Transmembrane</keyword>
<keyword evidence="1" id="KW-0472">Membrane</keyword>
<feature type="domain" description="Nucleoside transporter/FeoB GTPase Gate" evidence="2">
    <location>
        <begin position="225"/>
        <end position="331"/>
    </location>
</feature>
<dbReference type="PATRIC" id="fig|761659.10.peg.2128"/>
<dbReference type="HOGENOM" id="CLU_709583_0_0_10"/>
<accession>D5HA24</accession>
<sequence>MSSRQQDTAPCNHRFSGSVPVFSAAPCPHPAASFISLPAGSPYDEKRFVPAPRRHVPMLNYIWSGLIIGSLLFALTVDTQELVENRFRNETALPVALDFPDGYAPDARRQPVEIRIDSATYRDVYGVNAAPDPVYAGTLVQTQEGRKVEFDPDADLPEPLATIQSFHATDDNPALRGALQGTSRTTAGVGRTETALQFEPVRFRKLNDIAQAALNFAETAASLALSLIGVLGLMLGLVKIGEEAGLIESLTGIVQPILSPLFPNVPDDHPALANISLNLLANVFGLGNAATPLGIKAMEDLQELNPSDEKASDDMVMLLALNTSSVQLVPPSLLVAIMGLQINQLFFSITLATLCSTVAGILGTLALHRLPYFRATAPHRTADAEDPDE</sequence>
<feature type="transmembrane region" description="Helical" evidence="1">
    <location>
        <begin position="345"/>
        <end position="367"/>
    </location>
</feature>
<reference evidence="4" key="2">
    <citation type="submission" date="2010-04" db="EMBL/GenBank/DDBJ databases">
        <title>Genome sequence of Salinibacter ruber M8.</title>
        <authorList>
            <consortium name="Genoscope"/>
        </authorList>
    </citation>
    <scope>NUCLEOTIDE SEQUENCE [LARGE SCALE GENOMIC DNA]</scope>
    <source>
        <strain evidence="4">M8</strain>
    </source>
</reference>
<gene>
    <name evidence="3" type="primary">spmA</name>
    <name evidence="3" type="ordered locus">SRM_01958</name>
</gene>
<protein>
    <submittedName>
        <fullName evidence="3">Spore maturation protein A</fullName>
    </submittedName>
</protein>
<dbReference type="Proteomes" id="UP000000933">
    <property type="component" value="Chromosome"/>
</dbReference>
<evidence type="ECO:0000256" key="1">
    <source>
        <dbReference type="SAM" id="Phobius"/>
    </source>
</evidence>
<dbReference type="KEGG" id="srm:SRM_01958"/>
<dbReference type="AlphaFoldDB" id="D5HA24"/>
<reference evidence="3 4" key="1">
    <citation type="journal article" date="2010" name="ISME J.">
        <title>Fine-scale evolution: genomic, phenotypic and ecological differentiation in two coexisting Salinibacter ruber strains.</title>
        <authorList>
            <person name="Pena A."/>
            <person name="Teeling H."/>
            <person name="Huerta-Cepas J."/>
            <person name="Santos F."/>
            <person name="Yarza P."/>
            <person name="Brito-Echeverria J."/>
            <person name="Lucio M."/>
            <person name="Schmitt-Kopplin P."/>
            <person name="Meseguer I."/>
            <person name="Schenowitz C."/>
            <person name="Dossat C."/>
            <person name="Barbe V."/>
            <person name="Dopazo J."/>
            <person name="Rossello-Mora R."/>
            <person name="Schuler M."/>
            <person name="Glockner F.O."/>
            <person name="Amann R."/>
            <person name="Gabaldon T."/>
            <person name="Anton J."/>
        </authorList>
    </citation>
    <scope>NUCLEOTIDE SEQUENCE [LARGE SCALE GENOMIC DNA]</scope>
    <source>
        <strain evidence="3 4">M8</strain>
    </source>
</reference>
<evidence type="ECO:0000259" key="2">
    <source>
        <dbReference type="Pfam" id="PF07670"/>
    </source>
</evidence>
<evidence type="ECO:0000313" key="4">
    <source>
        <dbReference type="Proteomes" id="UP000000933"/>
    </source>
</evidence>
<dbReference type="InterPro" id="IPR011642">
    <property type="entry name" value="Gate_dom"/>
</dbReference>
<organism evidence="3 4">
    <name type="scientific">Salinibacter ruber (strain M8)</name>
    <dbReference type="NCBI Taxonomy" id="761659"/>
    <lineage>
        <taxon>Bacteria</taxon>
        <taxon>Pseudomonadati</taxon>
        <taxon>Rhodothermota</taxon>
        <taxon>Rhodothermia</taxon>
        <taxon>Rhodothermales</taxon>
        <taxon>Salinibacteraceae</taxon>
        <taxon>Salinibacter</taxon>
    </lineage>
</organism>
<name>D5HA24_SALRM</name>
<keyword evidence="1" id="KW-1133">Transmembrane helix</keyword>
<dbReference type="EMBL" id="FP565814">
    <property type="protein sequence ID" value="CBH24879.1"/>
    <property type="molecule type" value="Genomic_DNA"/>
</dbReference>
<proteinExistence type="predicted"/>
<dbReference type="Pfam" id="PF07670">
    <property type="entry name" value="Gate"/>
    <property type="match status" value="1"/>
</dbReference>
<evidence type="ECO:0000313" key="3">
    <source>
        <dbReference type="EMBL" id="CBH24879.1"/>
    </source>
</evidence>